<dbReference type="AlphaFoldDB" id="A0A6I6ADR2"/>
<dbReference type="Gene3D" id="1.10.287.3610">
    <property type="match status" value="1"/>
</dbReference>
<dbReference type="InterPro" id="IPR036945">
    <property type="entry name" value="DAGK_sf"/>
</dbReference>
<feature type="transmembrane region" description="Helical" evidence="2">
    <location>
        <begin position="130"/>
        <end position="148"/>
    </location>
</feature>
<dbReference type="InterPro" id="IPR033717">
    <property type="entry name" value="UDPK"/>
</dbReference>
<keyword evidence="4" id="KW-1185">Reference proteome</keyword>
<gene>
    <name evidence="3" type="ORF">F1728_17300</name>
</gene>
<dbReference type="KEGG" id="gim:F1728_17300"/>
<feature type="region of interest" description="Disordered" evidence="1">
    <location>
        <begin position="15"/>
        <end position="35"/>
    </location>
</feature>
<dbReference type="Pfam" id="PF01219">
    <property type="entry name" value="DAGK_prokar"/>
    <property type="match status" value="1"/>
</dbReference>
<dbReference type="Proteomes" id="UP000427281">
    <property type="component" value="Chromosome"/>
</dbReference>
<sequence length="224" mass="25533">MERRRQYCIRPGRKLEPRADLHDHQNRGRLRHEPRNELRPEYGQCRNRLDDYAALWKLWSRARGLQFTLWQSASITGILTVLQSPETQSRKIRIHSAGNSDAEKIRPEWRQRLVDVERGITFGVRLDSSFFIHFFTGSAVLTTGMLLGLSATHWAIVILAMTTVLCAQMFNQVLKSIWKLLGSHLPAESQNTFKVGTAAVGVSIIGSIITIGIIFCSAIYRLLF</sequence>
<dbReference type="GO" id="GO:0016301">
    <property type="term" value="F:kinase activity"/>
    <property type="evidence" value="ECO:0007669"/>
    <property type="project" value="InterPro"/>
</dbReference>
<keyword evidence="2" id="KW-0472">Membrane</keyword>
<proteinExistence type="predicted"/>
<accession>A0A6I6ADR2</accession>
<evidence type="ECO:0000313" key="4">
    <source>
        <dbReference type="Proteomes" id="UP000427281"/>
    </source>
</evidence>
<keyword evidence="2" id="KW-0812">Transmembrane</keyword>
<dbReference type="InterPro" id="IPR000829">
    <property type="entry name" value="DAGK"/>
</dbReference>
<dbReference type="CDD" id="cd14265">
    <property type="entry name" value="UDPK_IM_like"/>
    <property type="match status" value="1"/>
</dbReference>
<name>A0A6I6ADR2_9PLAN</name>
<dbReference type="GO" id="GO:0008654">
    <property type="term" value="P:phospholipid biosynthetic process"/>
    <property type="evidence" value="ECO:0007669"/>
    <property type="project" value="InterPro"/>
</dbReference>
<feature type="transmembrane region" description="Helical" evidence="2">
    <location>
        <begin position="195"/>
        <end position="220"/>
    </location>
</feature>
<evidence type="ECO:0000313" key="3">
    <source>
        <dbReference type="EMBL" id="QGQ24338.1"/>
    </source>
</evidence>
<dbReference type="EMBL" id="CP043930">
    <property type="protein sequence ID" value="QGQ24338.1"/>
    <property type="molecule type" value="Genomic_DNA"/>
</dbReference>
<reference evidence="3 4" key="1">
    <citation type="submission" date="2019-09" db="EMBL/GenBank/DDBJ databases">
        <title>Gimesia benthica sp. nov., a novel bacterium isolated from deep-sea water of the Northwest Indian Ocean.</title>
        <authorList>
            <person name="Dai X."/>
        </authorList>
    </citation>
    <scope>NUCLEOTIDE SEQUENCE [LARGE SCALE GENOMIC DNA]</scope>
    <source>
        <strain evidence="3 4">E7</strain>
    </source>
</reference>
<evidence type="ECO:0000256" key="2">
    <source>
        <dbReference type="SAM" id="Phobius"/>
    </source>
</evidence>
<evidence type="ECO:0000256" key="1">
    <source>
        <dbReference type="SAM" id="MobiDB-lite"/>
    </source>
</evidence>
<evidence type="ECO:0008006" key="5">
    <source>
        <dbReference type="Google" id="ProtNLM"/>
    </source>
</evidence>
<dbReference type="GO" id="GO:0016020">
    <property type="term" value="C:membrane"/>
    <property type="evidence" value="ECO:0007669"/>
    <property type="project" value="InterPro"/>
</dbReference>
<protein>
    <recommendedName>
        <fullName evidence="5">Prokaryotic diacylglycerol kinase</fullName>
    </recommendedName>
</protein>
<keyword evidence="2" id="KW-1133">Transmembrane helix</keyword>
<organism evidence="3 4">
    <name type="scientific">Gimesia benthica</name>
    <dbReference type="NCBI Taxonomy" id="2608982"/>
    <lineage>
        <taxon>Bacteria</taxon>
        <taxon>Pseudomonadati</taxon>
        <taxon>Planctomycetota</taxon>
        <taxon>Planctomycetia</taxon>
        <taxon>Planctomycetales</taxon>
        <taxon>Planctomycetaceae</taxon>
        <taxon>Gimesia</taxon>
    </lineage>
</organism>